<proteinExistence type="predicted"/>
<protein>
    <recommendedName>
        <fullName evidence="3">Dihydrouridine synthase</fullName>
    </recommendedName>
</protein>
<organism evidence="1 2">
    <name type="scientific">Ferroacidibacillus organovorans</name>
    <dbReference type="NCBI Taxonomy" id="1765683"/>
    <lineage>
        <taxon>Bacteria</taxon>
        <taxon>Bacillati</taxon>
        <taxon>Bacillota</taxon>
        <taxon>Bacilli</taxon>
        <taxon>Bacillales</taxon>
        <taxon>Alicyclobacillaceae</taxon>
        <taxon>Ferroacidibacillus</taxon>
    </lineage>
</organism>
<evidence type="ECO:0000313" key="2">
    <source>
        <dbReference type="Proteomes" id="UP000077421"/>
    </source>
</evidence>
<reference evidence="1 2" key="1">
    <citation type="submission" date="2016-02" db="EMBL/GenBank/DDBJ databases">
        <title>Draft genome sequence of Acidibacillus ferrooxidans SLC66.</title>
        <authorList>
            <person name="Oliveira G."/>
            <person name="Nancucheo I."/>
            <person name="Dall'Agnol H."/>
            <person name="Johnson B."/>
            <person name="Oliveira R."/>
            <person name="Nunes G.L."/>
            <person name="Tzotzos G."/>
            <person name="Orellana S.C."/>
            <person name="Salim A.C."/>
            <person name="Araujo F.M."/>
        </authorList>
    </citation>
    <scope>NUCLEOTIDE SEQUENCE [LARGE SCALE GENOMIC DNA]</scope>
    <source>
        <strain evidence="1 2">SLC66</strain>
    </source>
</reference>
<comment type="caution">
    <text evidence="1">The sequence shown here is derived from an EMBL/GenBank/DDBJ whole genome shotgun (WGS) entry which is preliminary data.</text>
</comment>
<dbReference type="RefSeq" id="WP_067566884.1">
    <property type="nucleotide sequence ID" value="NZ_LSUQ01000063.1"/>
</dbReference>
<dbReference type="InterPro" id="IPR015813">
    <property type="entry name" value="Pyrv/PenolPyrv_kinase-like_dom"/>
</dbReference>
<evidence type="ECO:0008006" key="3">
    <source>
        <dbReference type="Google" id="ProtNLM"/>
    </source>
</evidence>
<dbReference type="Pfam" id="PF13714">
    <property type="entry name" value="PEP_mutase"/>
    <property type="match status" value="1"/>
</dbReference>
<dbReference type="SUPFAM" id="SSF51621">
    <property type="entry name" value="Phosphoenolpyruvate/pyruvate domain"/>
    <property type="match status" value="1"/>
</dbReference>
<dbReference type="OrthoDB" id="9780430at2"/>
<dbReference type="GO" id="GO:0003824">
    <property type="term" value="F:catalytic activity"/>
    <property type="evidence" value="ECO:0007669"/>
    <property type="project" value="InterPro"/>
</dbReference>
<dbReference type="CDD" id="cd00377">
    <property type="entry name" value="ICL_PEPM"/>
    <property type="match status" value="1"/>
</dbReference>
<dbReference type="InterPro" id="IPR039556">
    <property type="entry name" value="ICL/PEPM"/>
</dbReference>
<dbReference type="AlphaFoldDB" id="A0A853K7P8"/>
<dbReference type="Gene3D" id="3.20.20.60">
    <property type="entry name" value="Phosphoenolpyruvate-binding domains"/>
    <property type="match status" value="1"/>
</dbReference>
<evidence type="ECO:0000313" key="1">
    <source>
        <dbReference type="EMBL" id="OAG92203.1"/>
    </source>
</evidence>
<accession>A0A853K7P8</accession>
<dbReference type="Proteomes" id="UP000077421">
    <property type="component" value="Unassembled WGS sequence"/>
</dbReference>
<dbReference type="InterPro" id="IPR040442">
    <property type="entry name" value="Pyrv_kinase-like_dom_sf"/>
</dbReference>
<dbReference type="EMBL" id="LSUQ01000063">
    <property type="protein sequence ID" value="OAG92203.1"/>
    <property type="molecule type" value="Genomic_DNA"/>
</dbReference>
<name>A0A853K7P8_9BACL</name>
<gene>
    <name evidence="1" type="ORF">AYW79_13355</name>
</gene>
<dbReference type="PANTHER" id="PTHR42905">
    <property type="entry name" value="PHOSPHOENOLPYRUVATE CARBOXYLASE"/>
    <property type="match status" value="1"/>
</dbReference>
<sequence>MVSQSVLAQTFAQLHHQSAPLVLPNAWDAISARIFEDIGFQAVATTSAGIAASLGYPDGERVPFNEVVVAIDRIVRSVRIPVSVDIEAGYGRSPADVCETVKQVLAVGAVGINIEDIEDGSLRHIDRQADLIECIKKTADLSGIPLFINARTDSLYKGGNDVEQRFDDTFKRARAYQQAGADGIFVFGFHDKQVIRKLISGITCPLNVLLGPESPPVHDLQSLGVARVSMGPGAFRAAMGIVQRVGREFLSMGTCQHVGQFGLSFMDIQRLLQDGRRERA</sequence>
<dbReference type="PANTHER" id="PTHR42905:SF16">
    <property type="entry name" value="CARBOXYPHOSPHONOENOLPYRUVATE PHOSPHONOMUTASE-LIKE PROTEIN (AFU_ORTHOLOGUE AFUA_5G07230)"/>
    <property type="match status" value="1"/>
</dbReference>